<feature type="chain" id="PRO_5047188942" evidence="3">
    <location>
        <begin position="24"/>
        <end position="206"/>
    </location>
</feature>
<comment type="similarity">
    <text evidence="1">Belongs to the SCO1/2 family.</text>
</comment>
<name>A0ABW8IKD3_9GAMM</name>
<protein>
    <submittedName>
        <fullName evidence="5">SCO family protein</fullName>
    </submittedName>
</protein>
<organism evidence="5 6">
    <name type="scientific">Dyella humi</name>
    <dbReference type="NCBI Taxonomy" id="1770547"/>
    <lineage>
        <taxon>Bacteria</taxon>
        <taxon>Pseudomonadati</taxon>
        <taxon>Pseudomonadota</taxon>
        <taxon>Gammaproteobacteria</taxon>
        <taxon>Lysobacterales</taxon>
        <taxon>Rhodanobacteraceae</taxon>
        <taxon>Dyella</taxon>
    </lineage>
</organism>
<dbReference type="RefSeq" id="WP_380006521.1">
    <property type="nucleotide sequence ID" value="NZ_JADIKI010000023.1"/>
</dbReference>
<dbReference type="InterPro" id="IPR036249">
    <property type="entry name" value="Thioredoxin-like_sf"/>
</dbReference>
<feature type="domain" description="Thioredoxin" evidence="4">
    <location>
        <begin position="37"/>
        <end position="206"/>
    </location>
</feature>
<dbReference type="PANTHER" id="PTHR12151">
    <property type="entry name" value="ELECTRON TRANSPORT PROTIN SCO1/SENC FAMILY MEMBER"/>
    <property type="match status" value="1"/>
</dbReference>
<evidence type="ECO:0000256" key="1">
    <source>
        <dbReference type="ARBA" id="ARBA00010996"/>
    </source>
</evidence>
<dbReference type="InterPro" id="IPR013766">
    <property type="entry name" value="Thioredoxin_domain"/>
</dbReference>
<keyword evidence="3" id="KW-0732">Signal</keyword>
<evidence type="ECO:0000313" key="6">
    <source>
        <dbReference type="Proteomes" id="UP001620409"/>
    </source>
</evidence>
<dbReference type="Proteomes" id="UP001620409">
    <property type="component" value="Unassembled WGS sequence"/>
</dbReference>
<dbReference type="PROSITE" id="PS51257">
    <property type="entry name" value="PROKAR_LIPOPROTEIN"/>
    <property type="match status" value="1"/>
</dbReference>
<dbReference type="InterPro" id="IPR003782">
    <property type="entry name" value="SCO1/SenC"/>
</dbReference>
<evidence type="ECO:0000256" key="2">
    <source>
        <dbReference type="ARBA" id="ARBA00023008"/>
    </source>
</evidence>
<dbReference type="CDD" id="cd02968">
    <property type="entry name" value="SCO"/>
    <property type="match status" value="1"/>
</dbReference>
<comment type="caution">
    <text evidence="5">The sequence shown here is derived from an EMBL/GenBank/DDBJ whole genome shotgun (WGS) entry which is preliminary data.</text>
</comment>
<keyword evidence="2" id="KW-0186">Copper</keyword>
<dbReference type="Pfam" id="PF02630">
    <property type="entry name" value="SCO1-SenC"/>
    <property type="match status" value="1"/>
</dbReference>
<reference evidence="5 6" key="1">
    <citation type="submission" date="2020-10" db="EMBL/GenBank/DDBJ databases">
        <title>Phylogeny of dyella-like bacteria.</title>
        <authorList>
            <person name="Fu J."/>
        </authorList>
    </citation>
    <scope>NUCLEOTIDE SEQUENCE [LARGE SCALE GENOMIC DNA]</scope>
    <source>
        <strain evidence="5 6">DHG40</strain>
    </source>
</reference>
<feature type="signal peptide" evidence="3">
    <location>
        <begin position="1"/>
        <end position="23"/>
    </location>
</feature>
<dbReference type="PANTHER" id="PTHR12151:SF25">
    <property type="entry name" value="LINALOOL DEHYDRATASE_ISOMERASE DOMAIN-CONTAINING PROTEIN"/>
    <property type="match status" value="1"/>
</dbReference>
<accession>A0ABW8IKD3</accession>
<sequence length="206" mass="22293">MKLSRFARIVCFSIALTAGMLLAACQQHDEAAPWQLTDISGHMPDLSFRLTDDQGKTVTATDYSGKVTLLYFGYTHCPDVCPLTLAHLHVVMQRLGKLADGARILFVSVDPARDTPEALHAYVTAFDPHAIGLTGTPADIEALTKRYRAAFSREPDKSGGSYDVSHSSGIYIFDTSGHARLLATPDDAQDKLVHDLHLLLSPGGAT</sequence>
<dbReference type="EMBL" id="JADIKI010000023">
    <property type="protein sequence ID" value="MFK2855205.1"/>
    <property type="molecule type" value="Genomic_DNA"/>
</dbReference>
<dbReference type="Gene3D" id="3.40.30.10">
    <property type="entry name" value="Glutaredoxin"/>
    <property type="match status" value="1"/>
</dbReference>
<proteinExistence type="inferred from homology"/>
<evidence type="ECO:0000313" key="5">
    <source>
        <dbReference type="EMBL" id="MFK2855205.1"/>
    </source>
</evidence>
<keyword evidence="6" id="KW-1185">Reference proteome</keyword>
<dbReference type="PROSITE" id="PS51352">
    <property type="entry name" value="THIOREDOXIN_2"/>
    <property type="match status" value="1"/>
</dbReference>
<gene>
    <name evidence="5" type="ORF">ISP18_11430</name>
</gene>
<dbReference type="SUPFAM" id="SSF52833">
    <property type="entry name" value="Thioredoxin-like"/>
    <property type="match status" value="1"/>
</dbReference>
<evidence type="ECO:0000256" key="3">
    <source>
        <dbReference type="SAM" id="SignalP"/>
    </source>
</evidence>
<evidence type="ECO:0000259" key="4">
    <source>
        <dbReference type="PROSITE" id="PS51352"/>
    </source>
</evidence>